<dbReference type="Proteomes" id="UP000278807">
    <property type="component" value="Unassembled WGS sequence"/>
</dbReference>
<protein>
    <submittedName>
        <fullName evidence="3">FERM domain-containing protein</fullName>
    </submittedName>
</protein>
<proteinExistence type="predicted"/>
<reference evidence="3" key="1">
    <citation type="submission" date="2017-02" db="UniProtKB">
        <authorList>
            <consortium name="WormBaseParasite"/>
        </authorList>
    </citation>
    <scope>IDENTIFICATION</scope>
</reference>
<organism evidence="3">
    <name type="scientific">Rodentolepis nana</name>
    <name type="common">Dwarf tapeworm</name>
    <name type="synonym">Hymenolepis nana</name>
    <dbReference type="NCBI Taxonomy" id="102285"/>
    <lineage>
        <taxon>Eukaryota</taxon>
        <taxon>Metazoa</taxon>
        <taxon>Spiralia</taxon>
        <taxon>Lophotrochozoa</taxon>
        <taxon>Platyhelminthes</taxon>
        <taxon>Cestoda</taxon>
        <taxon>Eucestoda</taxon>
        <taxon>Cyclophyllidea</taxon>
        <taxon>Hymenolepididae</taxon>
        <taxon>Rodentolepis</taxon>
    </lineage>
</organism>
<dbReference type="AlphaFoldDB" id="A0A0R3TS76"/>
<name>A0A0R3TS76_RODNA</name>
<dbReference type="WBParaSite" id="HNAJ_0001048601-mRNA-1">
    <property type="protein sequence ID" value="HNAJ_0001048601-mRNA-1"/>
    <property type="gene ID" value="HNAJ_0001048601"/>
</dbReference>
<reference evidence="1 2" key="2">
    <citation type="submission" date="2018-11" db="EMBL/GenBank/DDBJ databases">
        <authorList>
            <consortium name="Pathogen Informatics"/>
        </authorList>
    </citation>
    <scope>NUCLEOTIDE SEQUENCE [LARGE SCALE GENOMIC DNA]</scope>
</reference>
<gene>
    <name evidence="1" type="ORF">HNAJ_LOCUS10481</name>
</gene>
<evidence type="ECO:0000313" key="3">
    <source>
        <dbReference type="WBParaSite" id="HNAJ_0001048601-mRNA-1"/>
    </source>
</evidence>
<evidence type="ECO:0000313" key="1">
    <source>
        <dbReference type="EMBL" id="VDO08049.1"/>
    </source>
</evidence>
<keyword evidence="2" id="KW-1185">Reference proteome</keyword>
<accession>A0A0R3TS76</accession>
<sequence length="69" mass="7733">MLLGEISVKCLPHQEFVKIINLDVDLSNPLTGGSKAQFQFLCKADILQLVSYLVKKGIFTFYLLNSNKS</sequence>
<evidence type="ECO:0000313" key="2">
    <source>
        <dbReference type="Proteomes" id="UP000278807"/>
    </source>
</evidence>
<dbReference type="EMBL" id="UZAE01013073">
    <property type="protein sequence ID" value="VDO08049.1"/>
    <property type="molecule type" value="Genomic_DNA"/>
</dbReference>